<dbReference type="InParanoid" id="S0EWB9"/>
<dbReference type="EMBL" id="HF951689">
    <property type="protein sequence ID" value="CCW33973.1"/>
    <property type="molecule type" value="Genomic_DNA"/>
</dbReference>
<accession>S0EWB9</accession>
<feature type="transmembrane region" description="Helical" evidence="6">
    <location>
        <begin position="165"/>
        <end position="184"/>
    </location>
</feature>
<sequence>MNYGFVPTYGTVADAPAEVRATFVRRVYGLFFVSVLVTILVSAFCAQQAIAATLMPMLLPLLIVQLVLGIIMAFTRRTTGLNIALFYLFSATEGMIIGPLMTLVSRVAPGVPLEAAVLTGAVFAGLSLYALQSGKDFSFLGGMLFVGLIALIVGGLVMMFVHVQALYTLYCIVGVLIFSGYVLYDTSAIMRRLYPGEEIVGAISLYLDLINLFWLILQLLMELQRRD</sequence>
<dbReference type="STRING" id="454171.CP488_01023"/>
<reference evidence="8" key="1">
    <citation type="submission" date="2013-03" db="EMBL/GenBank/DDBJ databases">
        <title>Genome sequence of Chthonomonas calidirosea, the first sequenced genome from the Armatimonadetes phylum (formally candidate division OP10).</title>
        <authorList>
            <person name="Lee K.C.Y."/>
            <person name="Morgan X.C."/>
            <person name="Dunfield P.F."/>
            <person name="Tamas I."/>
            <person name="Houghton K.M."/>
            <person name="Vyssotski M."/>
            <person name="Ryan J.L.J."/>
            <person name="Lagutin K."/>
            <person name="McDonald I.R."/>
            <person name="Stott M.B."/>
        </authorList>
    </citation>
    <scope>NUCLEOTIDE SEQUENCE [LARGE SCALE GENOMIC DNA]</scope>
    <source>
        <strain evidence="8">DSM 23976 / ICMP 18418 / T49</strain>
    </source>
</reference>
<feature type="transmembrane region" description="Helical" evidence="6">
    <location>
        <begin position="137"/>
        <end position="158"/>
    </location>
</feature>
<dbReference type="HOGENOM" id="CLU_058671_0_0_0"/>
<evidence type="ECO:0000313" key="8">
    <source>
        <dbReference type="Proteomes" id="UP000014227"/>
    </source>
</evidence>
<organism evidence="7 8">
    <name type="scientific">Chthonomonas calidirosea (strain DSM 23976 / ICMP 18418 / T49)</name>
    <dbReference type="NCBI Taxonomy" id="1303518"/>
    <lineage>
        <taxon>Bacteria</taxon>
        <taxon>Bacillati</taxon>
        <taxon>Armatimonadota</taxon>
        <taxon>Chthonomonadia</taxon>
        <taxon>Chthonomonadales</taxon>
        <taxon>Chthonomonadaceae</taxon>
        <taxon>Chthonomonas</taxon>
    </lineage>
</organism>
<dbReference type="AlphaFoldDB" id="S0EWB9"/>
<gene>
    <name evidence="7" type="ORF">CCALI_00134</name>
</gene>
<dbReference type="OrthoDB" id="9813298at2"/>
<evidence type="ECO:0000256" key="6">
    <source>
        <dbReference type="RuleBase" id="RU004379"/>
    </source>
</evidence>
<dbReference type="KEGG" id="ccz:CCALI_00134"/>
<keyword evidence="5 6" id="KW-0472">Membrane</keyword>
<protein>
    <submittedName>
        <fullName evidence="7">Integral membrane protein, interacts with FtsH</fullName>
    </submittedName>
</protein>
<dbReference type="InterPro" id="IPR006214">
    <property type="entry name" value="Bax_inhibitor_1-related"/>
</dbReference>
<keyword evidence="8" id="KW-1185">Reference proteome</keyword>
<evidence type="ECO:0000313" key="7">
    <source>
        <dbReference type="EMBL" id="CCW33973.1"/>
    </source>
</evidence>
<feature type="transmembrane region" description="Helical" evidence="6">
    <location>
        <begin position="111"/>
        <end position="131"/>
    </location>
</feature>
<keyword evidence="4 6" id="KW-1133">Transmembrane helix</keyword>
<dbReference type="FunCoup" id="S0EWB9">
    <property type="interactions" value="235"/>
</dbReference>
<dbReference type="GO" id="GO:0016020">
    <property type="term" value="C:membrane"/>
    <property type="evidence" value="ECO:0007669"/>
    <property type="project" value="UniProtKB-SubCell"/>
</dbReference>
<dbReference type="RefSeq" id="WP_016481537.1">
    <property type="nucleotide sequence ID" value="NC_021487.1"/>
</dbReference>
<evidence type="ECO:0000256" key="2">
    <source>
        <dbReference type="ARBA" id="ARBA00010350"/>
    </source>
</evidence>
<comment type="subcellular location">
    <subcellularLocation>
        <location evidence="1">Membrane</location>
        <topology evidence="1">Multi-pass membrane protein</topology>
    </subcellularLocation>
</comment>
<proteinExistence type="inferred from homology"/>
<dbReference type="PANTHER" id="PTHR23291">
    <property type="entry name" value="BAX INHIBITOR-RELATED"/>
    <property type="match status" value="1"/>
</dbReference>
<dbReference type="Pfam" id="PF01027">
    <property type="entry name" value="Bax1-I"/>
    <property type="match status" value="1"/>
</dbReference>
<feature type="transmembrane region" description="Helical" evidence="6">
    <location>
        <begin position="27"/>
        <end position="46"/>
    </location>
</feature>
<evidence type="ECO:0000256" key="3">
    <source>
        <dbReference type="ARBA" id="ARBA00022692"/>
    </source>
</evidence>
<dbReference type="PANTHER" id="PTHR23291:SF50">
    <property type="entry name" value="PROTEIN LIFEGUARD 4"/>
    <property type="match status" value="1"/>
</dbReference>
<evidence type="ECO:0000256" key="5">
    <source>
        <dbReference type="ARBA" id="ARBA00023136"/>
    </source>
</evidence>
<feature type="transmembrane region" description="Helical" evidence="6">
    <location>
        <begin position="81"/>
        <end position="104"/>
    </location>
</feature>
<dbReference type="eggNOG" id="COG0670">
    <property type="taxonomic scope" value="Bacteria"/>
</dbReference>
<comment type="similarity">
    <text evidence="2 6">Belongs to the BI1 family.</text>
</comment>
<keyword evidence="3 6" id="KW-0812">Transmembrane</keyword>
<evidence type="ECO:0000256" key="4">
    <source>
        <dbReference type="ARBA" id="ARBA00022989"/>
    </source>
</evidence>
<feature type="transmembrane region" description="Helical" evidence="6">
    <location>
        <begin position="199"/>
        <end position="221"/>
    </location>
</feature>
<name>S0EWB9_CHTCT</name>
<feature type="transmembrane region" description="Helical" evidence="6">
    <location>
        <begin position="58"/>
        <end position="75"/>
    </location>
</feature>
<evidence type="ECO:0000256" key="1">
    <source>
        <dbReference type="ARBA" id="ARBA00004141"/>
    </source>
</evidence>
<dbReference type="Proteomes" id="UP000014227">
    <property type="component" value="Chromosome I"/>
</dbReference>
<dbReference type="PATRIC" id="fig|1303518.3.peg.137"/>